<dbReference type="STRING" id="28128.HMPREF3226_00692"/>
<dbReference type="Proteomes" id="UP000070533">
    <property type="component" value="Unassembled WGS sequence"/>
</dbReference>
<name>A0A133QHH1_9BACT</name>
<gene>
    <name evidence="2" type="ORF">HMPREF3226_00692</name>
</gene>
<keyword evidence="3" id="KW-1185">Reference proteome</keyword>
<dbReference type="AlphaFoldDB" id="A0A133QHH1"/>
<comment type="caution">
    <text evidence="2">The sequence shown here is derived from an EMBL/GenBank/DDBJ whole genome shotgun (WGS) entry which is preliminary data.</text>
</comment>
<keyword evidence="1" id="KW-1133">Transmembrane helix</keyword>
<keyword evidence="1" id="KW-0812">Transmembrane</keyword>
<dbReference type="EMBL" id="LRQG01000037">
    <property type="protein sequence ID" value="KXA42335.1"/>
    <property type="molecule type" value="Genomic_DNA"/>
</dbReference>
<feature type="transmembrane region" description="Helical" evidence="1">
    <location>
        <begin position="20"/>
        <end position="38"/>
    </location>
</feature>
<evidence type="ECO:0000313" key="2">
    <source>
        <dbReference type="EMBL" id="KXA42335.1"/>
    </source>
</evidence>
<evidence type="ECO:0000313" key="3">
    <source>
        <dbReference type="Proteomes" id="UP000070533"/>
    </source>
</evidence>
<proteinExistence type="predicted"/>
<sequence length="74" mass="8822">MINQKIILEQTKESKDYLNVFFATMAFFLSIFPIRMLIDVRITLSDCLPLFYSPQSILYPMKSTEKRNFVAQWH</sequence>
<dbReference type="PATRIC" id="fig|28128.5.peg.698"/>
<organism evidence="2 3">
    <name type="scientific">Prevotella corporis</name>
    <dbReference type="NCBI Taxonomy" id="28128"/>
    <lineage>
        <taxon>Bacteria</taxon>
        <taxon>Pseudomonadati</taxon>
        <taxon>Bacteroidota</taxon>
        <taxon>Bacteroidia</taxon>
        <taxon>Bacteroidales</taxon>
        <taxon>Prevotellaceae</taxon>
        <taxon>Prevotella</taxon>
    </lineage>
</organism>
<keyword evidence="1" id="KW-0472">Membrane</keyword>
<protein>
    <submittedName>
        <fullName evidence="2">Uncharacterized protein</fullName>
    </submittedName>
</protein>
<reference evidence="3" key="1">
    <citation type="submission" date="2016-01" db="EMBL/GenBank/DDBJ databases">
        <authorList>
            <person name="Mitreva M."/>
            <person name="Pepin K.H."/>
            <person name="Mihindukulasuriya K.A."/>
            <person name="Fulton R."/>
            <person name="Fronick C."/>
            <person name="O'Laughlin M."/>
            <person name="Miner T."/>
            <person name="Herter B."/>
            <person name="Rosa B.A."/>
            <person name="Cordes M."/>
            <person name="Tomlinson C."/>
            <person name="Wollam A."/>
            <person name="Palsikar V.B."/>
            <person name="Mardis E.R."/>
            <person name="Wilson R.K."/>
        </authorList>
    </citation>
    <scope>NUCLEOTIDE SEQUENCE [LARGE SCALE GENOMIC DNA]</scope>
    <source>
        <strain evidence="3">MJR7716</strain>
    </source>
</reference>
<evidence type="ECO:0000256" key="1">
    <source>
        <dbReference type="SAM" id="Phobius"/>
    </source>
</evidence>
<accession>A0A133QHH1</accession>